<dbReference type="Gene3D" id="3.40.50.2300">
    <property type="match status" value="1"/>
</dbReference>
<evidence type="ECO:0000313" key="13">
    <source>
        <dbReference type="Proteomes" id="UP000236268"/>
    </source>
</evidence>
<sequence length="203" mass="22182">MQADAARTVYVVDDDPAMRHSLGWLIGSLGVAVESFGSGEEFLRAMRADRPGCLVTDVRMPGMSGLELQDTLARAGSVLAVVVITGHGDVPMAARAFRAGAVDFIEKPFNDQLLLDRVHEALETSRRAWEAQARKAHVRALLGRLTPRERQVADLVVQGKPNKVIAAEINLSLKTVEVHRHNVMDKLEVASVSDLTRLLLEAE</sequence>
<dbReference type="InterPro" id="IPR016032">
    <property type="entry name" value="Sig_transdc_resp-reg_C-effctor"/>
</dbReference>
<evidence type="ECO:0000256" key="1">
    <source>
        <dbReference type="ARBA" id="ARBA00022553"/>
    </source>
</evidence>
<evidence type="ECO:0000256" key="3">
    <source>
        <dbReference type="ARBA" id="ARBA00023015"/>
    </source>
</evidence>
<dbReference type="FunFam" id="3.40.50.2300:FF:000018">
    <property type="entry name" value="DNA-binding transcriptional regulator NtrC"/>
    <property type="match status" value="1"/>
</dbReference>
<dbReference type="Pfam" id="PF00196">
    <property type="entry name" value="GerE"/>
    <property type="match status" value="1"/>
</dbReference>
<dbReference type="GO" id="GO:0003677">
    <property type="term" value="F:DNA binding"/>
    <property type="evidence" value="ECO:0007669"/>
    <property type="project" value="UniProtKB-KW"/>
</dbReference>
<dbReference type="Pfam" id="PF00072">
    <property type="entry name" value="Response_reg"/>
    <property type="match status" value="1"/>
</dbReference>
<keyword evidence="14" id="KW-1185">Reference proteome</keyword>
<evidence type="ECO:0000256" key="6">
    <source>
        <dbReference type="PROSITE-ProRule" id="PRU00169"/>
    </source>
</evidence>
<evidence type="ECO:0000259" key="8">
    <source>
        <dbReference type="PROSITE" id="PS50110"/>
    </source>
</evidence>
<dbReference type="Proteomes" id="UP000027186">
    <property type="component" value="Plasmid AbAZ39_p2"/>
</dbReference>
<dbReference type="CDD" id="cd06170">
    <property type="entry name" value="LuxR_C_like"/>
    <property type="match status" value="1"/>
</dbReference>
<proteinExistence type="predicted"/>
<dbReference type="PROSITE" id="PS50110">
    <property type="entry name" value="RESPONSE_REGULATORY"/>
    <property type="match status" value="1"/>
</dbReference>
<evidence type="ECO:0000256" key="5">
    <source>
        <dbReference type="ARBA" id="ARBA00023163"/>
    </source>
</evidence>
<dbReference type="EMBL" id="POWG01000026">
    <property type="protein sequence ID" value="PNQ96726.1"/>
    <property type="molecule type" value="Genomic_DNA"/>
</dbReference>
<dbReference type="Proteomes" id="UP001628281">
    <property type="component" value="Unassembled WGS sequence"/>
</dbReference>
<dbReference type="GO" id="GO:0016301">
    <property type="term" value="F:kinase activity"/>
    <property type="evidence" value="ECO:0007669"/>
    <property type="project" value="UniProtKB-KW"/>
</dbReference>
<evidence type="ECO:0000256" key="2">
    <source>
        <dbReference type="ARBA" id="ARBA00023012"/>
    </source>
</evidence>
<evidence type="ECO:0000313" key="12">
    <source>
        <dbReference type="Proteomes" id="UP000027186"/>
    </source>
</evidence>
<dbReference type="PRINTS" id="PR00038">
    <property type="entry name" value="HTHLUXR"/>
</dbReference>
<geneLocation type="plasmid" evidence="9 12">
    <name>AbAZ39_p2</name>
</geneLocation>
<dbReference type="GO" id="GO:0006355">
    <property type="term" value="P:regulation of DNA-templated transcription"/>
    <property type="evidence" value="ECO:0007669"/>
    <property type="project" value="InterPro"/>
</dbReference>
<keyword evidence="2" id="KW-0902">Two-component regulatory system</keyword>
<keyword evidence="5" id="KW-0804">Transcription</keyword>
<dbReference type="PROSITE" id="PS00622">
    <property type="entry name" value="HTH_LUXR_1"/>
    <property type="match status" value="1"/>
</dbReference>
<keyword evidence="3" id="KW-0805">Transcription regulation</keyword>
<keyword evidence="1 6" id="KW-0597">Phosphoprotein</keyword>
<dbReference type="SMART" id="SM00448">
    <property type="entry name" value="REC"/>
    <property type="match status" value="1"/>
</dbReference>
<dbReference type="SUPFAM" id="SSF46894">
    <property type="entry name" value="C-terminal effector domain of the bipartite response regulators"/>
    <property type="match status" value="1"/>
</dbReference>
<evidence type="ECO:0000256" key="4">
    <source>
        <dbReference type="ARBA" id="ARBA00023125"/>
    </source>
</evidence>
<dbReference type="InterPro" id="IPR001789">
    <property type="entry name" value="Sig_transdc_resp-reg_receiver"/>
</dbReference>
<keyword evidence="4 11" id="KW-0238">DNA-binding</keyword>
<reference evidence="10 14" key="3">
    <citation type="submission" date="2024-11" db="EMBL/GenBank/DDBJ databases">
        <title>Draft genome sequences of two bacteria associated to sugarcane roots in Colombia.</title>
        <authorList>
            <person name="Pardo-Diaz S."/>
            <person name="Masmela-Mendoza J."/>
            <person name="Delgadillo-Duran P."/>
            <person name="Bautista E.J."/>
            <person name="Rojas-Tapias D.F."/>
        </authorList>
    </citation>
    <scope>NUCLEOTIDE SEQUENCE [LARGE SCALE GENOMIC DNA]</scope>
    <source>
        <strain evidence="10 14">Ap18</strain>
    </source>
</reference>
<dbReference type="SUPFAM" id="SSF52172">
    <property type="entry name" value="CheY-like"/>
    <property type="match status" value="1"/>
</dbReference>
<evidence type="ECO:0000313" key="14">
    <source>
        <dbReference type="Proteomes" id="UP001628281"/>
    </source>
</evidence>
<dbReference type="PROSITE" id="PS50043">
    <property type="entry name" value="HTH_LUXR_2"/>
    <property type="match status" value="1"/>
</dbReference>
<evidence type="ECO:0000313" key="10">
    <source>
        <dbReference type="EMBL" id="MFL7900908.1"/>
    </source>
</evidence>
<feature type="domain" description="HTH luxR-type" evidence="7">
    <location>
        <begin position="138"/>
        <end position="203"/>
    </location>
</feature>
<dbReference type="AlphaFoldDB" id="A0A060DS34"/>
<dbReference type="KEGG" id="abq:ABAZ39_26910"/>
<dbReference type="Gene3D" id="1.10.10.10">
    <property type="entry name" value="Winged helix-like DNA-binding domain superfamily/Winged helix DNA-binding domain"/>
    <property type="match status" value="1"/>
</dbReference>
<dbReference type="Proteomes" id="UP000236268">
    <property type="component" value="Unassembled WGS sequence"/>
</dbReference>
<geneLocation type="plasmid" evidence="11">
    <name>p14unnamed</name>
</geneLocation>
<dbReference type="RefSeq" id="WP_040137048.1">
    <property type="nucleotide sequence ID" value="NZ_CP007795.1"/>
</dbReference>
<reference evidence="9 12" key="1">
    <citation type="journal article" date="2014" name="Genome Announc.">
        <title>Complete Genome Sequence of the Model Rhizosphere Strain Azospirillum brasilense Az39, Successfully Applied in Agriculture.</title>
        <authorList>
            <person name="Rivera D."/>
            <person name="Revale S."/>
            <person name="Molina R."/>
            <person name="Gualpa J."/>
            <person name="Puente M."/>
            <person name="Maroniche G."/>
            <person name="Paris G."/>
            <person name="Baker D."/>
            <person name="Clavijo B."/>
            <person name="McLay K."/>
            <person name="Spaepen S."/>
            <person name="Perticari A."/>
            <person name="Vazquez M."/>
            <person name="Wisniewski-Dye F."/>
            <person name="Watkins C."/>
            <person name="Martinez-Abarca F."/>
            <person name="Vanderleyden J."/>
            <person name="Cassan F."/>
        </authorList>
    </citation>
    <scope>NUCLEOTIDE SEQUENCE [LARGE SCALE GENOMIC DNA]</scope>
    <source>
        <strain evidence="9 12">Az39</strain>
        <plasmid evidence="9">AbAZ39_p2</plasmid>
    </source>
</reference>
<dbReference type="InterPro" id="IPR036388">
    <property type="entry name" value="WH-like_DNA-bd_sf"/>
</dbReference>
<accession>A0A060DS34</accession>
<dbReference type="CDD" id="cd17537">
    <property type="entry name" value="REC_FixJ"/>
    <property type="match status" value="1"/>
</dbReference>
<keyword evidence="9" id="KW-0808">Transferase</keyword>
<dbReference type="SMART" id="SM00421">
    <property type="entry name" value="HTH_LUXR"/>
    <property type="match status" value="1"/>
</dbReference>
<dbReference type="EMBL" id="CP007795">
    <property type="protein sequence ID" value="AIB15505.1"/>
    <property type="molecule type" value="Genomic_DNA"/>
</dbReference>
<evidence type="ECO:0000259" key="7">
    <source>
        <dbReference type="PROSITE" id="PS50043"/>
    </source>
</evidence>
<gene>
    <name evidence="9" type="ORF">ABAZ39_26910</name>
    <name evidence="10" type="ORF">ACJ41P_07220</name>
    <name evidence="11" type="ORF">C1S70_21850</name>
</gene>
<protein>
    <submittedName>
        <fullName evidence="11">DNA-binding response regulator</fullName>
    </submittedName>
    <submittedName>
        <fullName evidence="9">Histidine kinase</fullName>
    </submittedName>
    <submittedName>
        <fullName evidence="10">Response regulator transcription factor</fullName>
    </submittedName>
</protein>
<name>A0A060DS34_9PROT</name>
<feature type="modified residue" description="4-aspartylphosphate" evidence="6">
    <location>
        <position position="57"/>
    </location>
</feature>
<dbReference type="InterPro" id="IPR000792">
    <property type="entry name" value="Tscrpt_reg_LuxR_C"/>
</dbReference>
<dbReference type="OrthoDB" id="9782655at2"/>
<reference evidence="11 13" key="2">
    <citation type="submission" date="2018-01" db="EMBL/GenBank/DDBJ databases">
        <title>Whole genome sequence of Azospirillum brasilense REC3 isolated from strawberry roots.</title>
        <authorList>
            <person name="Fontana C.A."/>
            <person name="Salazar S.M."/>
            <person name="Bassi D."/>
            <person name="Puglisi E."/>
            <person name="Lovaisa N.C."/>
            <person name="Toffoli L.M."/>
            <person name="Pedraza R."/>
            <person name="Cocconcelli P.S."/>
        </authorList>
    </citation>
    <scope>NUCLEOTIDE SEQUENCE [LARGE SCALE GENOMIC DNA]</scope>
    <source>
        <strain evidence="11 13">REC3</strain>
        <plasmid evidence="11">p14unnamed</plasmid>
    </source>
</reference>
<dbReference type="EMBL" id="JBJLSN010000007">
    <property type="protein sequence ID" value="MFL7900908.1"/>
    <property type="molecule type" value="Genomic_DNA"/>
</dbReference>
<evidence type="ECO:0000313" key="9">
    <source>
        <dbReference type="EMBL" id="AIB15505.1"/>
    </source>
</evidence>
<keyword evidence="9" id="KW-0418">Kinase</keyword>
<dbReference type="PANTHER" id="PTHR44688:SF16">
    <property type="entry name" value="DNA-BINDING TRANSCRIPTIONAL ACTIVATOR DEVR_DOSR"/>
    <property type="match status" value="1"/>
</dbReference>
<keyword evidence="9" id="KW-0614">Plasmid</keyword>
<dbReference type="GO" id="GO:0000160">
    <property type="term" value="P:phosphorelay signal transduction system"/>
    <property type="evidence" value="ECO:0007669"/>
    <property type="project" value="UniProtKB-KW"/>
</dbReference>
<organism evidence="9 12">
    <name type="scientific">Azospirillum argentinense</name>
    <dbReference type="NCBI Taxonomy" id="2970906"/>
    <lineage>
        <taxon>Bacteria</taxon>
        <taxon>Pseudomonadati</taxon>
        <taxon>Pseudomonadota</taxon>
        <taxon>Alphaproteobacteria</taxon>
        <taxon>Rhodospirillales</taxon>
        <taxon>Azospirillaceae</taxon>
        <taxon>Azospirillum</taxon>
    </lineage>
</organism>
<dbReference type="PANTHER" id="PTHR44688">
    <property type="entry name" value="DNA-BINDING TRANSCRIPTIONAL ACTIVATOR DEVR_DOSR"/>
    <property type="match status" value="1"/>
</dbReference>
<dbReference type="InterPro" id="IPR011006">
    <property type="entry name" value="CheY-like_superfamily"/>
</dbReference>
<feature type="domain" description="Response regulatory" evidence="8">
    <location>
        <begin position="8"/>
        <end position="122"/>
    </location>
</feature>
<accession>A0A2K1FW26</accession>
<evidence type="ECO:0000313" key="11">
    <source>
        <dbReference type="EMBL" id="PNQ96726.1"/>
    </source>
</evidence>